<evidence type="ECO:0000256" key="1">
    <source>
        <dbReference type="SAM" id="Coils"/>
    </source>
</evidence>
<evidence type="ECO:0000256" key="2">
    <source>
        <dbReference type="SAM" id="MobiDB-lite"/>
    </source>
</evidence>
<keyword evidence="1" id="KW-0175">Coiled coil</keyword>
<dbReference type="Proteomes" id="UP000689195">
    <property type="component" value="Unassembled WGS sequence"/>
</dbReference>
<feature type="coiled-coil region" evidence="1">
    <location>
        <begin position="520"/>
        <end position="562"/>
    </location>
</feature>
<gene>
    <name evidence="3" type="ORF">PPENT_87.1.T0020010</name>
</gene>
<dbReference type="AlphaFoldDB" id="A0A8S1RXI0"/>
<proteinExistence type="predicted"/>
<reference evidence="3" key="1">
    <citation type="submission" date="2021-01" db="EMBL/GenBank/DDBJ databases">
        <authorList>
            <consortium name="Genoscope - CEA"/>
            <person name="William W."/>
        </authorList>
    </citation>
    <scope>NUCLEOTIDE SEQUENCE</scope>
</reference>
<sequence length="585" mass="69531">MYNPVEYYYSNDYYKSQITKSEITRVNTSYSPRKLITGYWKKDYKSFIKQRTMNLESKEIQPHSAKLKGIKQSFTRLAESILNVSNCFENIPNRQTKTDRFVQKQKNKIYTPSPQHFQMQNHETHKISGKLYKGTLLKNFDNSINQIGESYILDSKKEFGYSQMSPKSTKKDHSSEQLRQKHKQISNTDQVITPYKELKQQLMIRRSTLNNTNSTTSFKKTTYNIVDEKLEGMKLECLLIKQCQNNISNLVMIQFENVLGYDESSFFGLQSDFIGSKQHEEYVVLRDHYFQRATPNSSFYIHKNIKELFNSICRVYQVGLYTINYSQLLKDVINEKKLKVNGAFSILDYKIDTFVVDITNVLTNLKIKSPQLLIFIQPFKLLNRQESFIPNHTKIPYYDYYGQRFFIPFTKSIHPNQYRLLALPSLSMQSLFKNEEQSNGFVQINYFIEQFTLALQSDGNFAQFLSKSQNRIKCINQSSYFRQIKQRLLQQVYFIDTLKLNQDNDLKFNKKEYNDRFSSKNDYTKQMEILQNDIINRNKEILEKFRTQNYDHSNNLSQLNQELQQQLIRLNYCEMFVDSCYYLPY</sequence>
<feature type="compositionally biased region" description="Basic and acidic residues" evidence="2">
    <location>
        <begin position="169"/>
        <end position="179"/>
    </location>
</feature>
<organism evidence="3 4">
    <name type="scientific">Paramecium pentaurelia</name>
    <dbReference type="NCBI Taxonomy" id="43138"/>
    <lineage>
        <taxon>Eukaryota</taxon>
        <taxon>Sar</taxon>
        <taxon>Alveolata</taxon>
        <taxon>Ciliophora</taxon>
        <taxon>Intramacronucleata</taxon>
        <taxon>Oligohymenophorea</taxon>
        <taxon>Peniculida</taxon>
        <taxon>Parameciidae</taxon>
        <taxon>Paramecium</taxon>
    </lineage>
</organism>
<evidence type="ECO:0000313" key="4">
    <source>
        <dbReference type="Proteomes" id="UP000689195"/>
    </source>
</evidence>
<feature type="region of interest" description="Disordered" evidence="2">
    <location>
        <begin position="162"/>
        <end position="186"/>
    </location>
</feature>
<name>A0A8S1RXI0_9CILI</name>
<dbReference type="OrthoDB" id="292703at2759"/>
<accession>A0A8S1RXI0</accession>
<dbReference type="EMBL" id="CAJJDO010000002">
    <property type="protein sequence ID" value="CAD8132666.1"/>
    <property type="molecule type" value="Genomic_DNA"/>
</dbReference>
<evidence type="ECO:0000313" key="3">
    <source>
        <dbReference type="EMBL" id="CAD8132666.1"/>
    </source>
</evidence>
<keyword evidence="4" id="KW-1185">Reference proteome</keyword>
<protein>
    <submittedName>
        <fullName evidence="3">Uncharacterized protein</fullName>
    </submittedName>
</protein>
<comment type="caution">
    <text evidence="3">The sequence shown here is derived from an EMBL/GenBank/DDBJ whole genome shotgun (WGS) entry which is preliminary data.</text>
</comment>